<proteinExistence type="predicted"/>
<feature type="compositionally biased region" description="Basic and acidic residues" evidence="1">
    <location>
        <begin position="56"/>
        <end position="65"/>
    </location>
</feature>
<evidence type="ECO:0000313" key="2">
    <source>
        <dbReference type="EMBL" id="PSS27685.1"/>
    </source>
</evidence>
<feature type="compositionally biased region" description="Basic and acidic residues" evidence="1">
    <location>
        <begin position="30"/>
        <end position="46"/>
    </location>
</feature>
<dbReference type="Proteomes" id="UP000241818">
    <property type="component" value="Unassembled WGS sequence"/>
</dbReference>
<dbReference type="EMBL" id="KZ679006">
    <property type="protein sequence ID" value="PSS27685.1"/>
    <property type="molecule type" value="Genomic_DNA"/>
</dbReference>
<gene>
    <name evidence="2" type="ORF">M430DRAFT_32325</name>
</gene>
<name>A0A2T3BE69_AMORE</name>
<organism evidence="2 3">
    <name type="scientific">Amorphotheca resinae ATCC 22711</name>
    <dbReference type="NCBI Taxonomy" id="857342"/>
    <lineage>
        <taxon>Eukaryota</taxon>
        <taxon>Fungi</taxon>
        <taxon>Dikarya</taxon>
        <taxon>Ascomycota</taxon>
        <taxon>Pezizomycotina</taxon>
        <taxon>Leotiomycetes</taxon>
        <taxon>Helotiales</taxon>
        <taxon>Amorphothecaceae</taxon>
        <taxon>Amorphotheca</taxon>
    </lineage>
</organism>
<keyword evidence="3" id="KW-1185">Reference proteome</keyword>
<dbReference type="RefSeq" id="XP_024725210.1">
    <property type="nucleotide sequence ID" value="XM_024866147.1"/>
</dbReference>
<feature type="region of interest" description="Disordered" evidence="1">
    <location>
        <begin position="1"/>
        <end position="82"/>
    </location>
</feature>
<evidence type="ECO:0000256" key="1">
    <source>
        <dbReference type="SAM" id="MobiDB-lite"/>
    </source>
</evidence>
<reference evidence="2 3" key="1">
    <citation type="journal article" date="2018" name="New Phytol.">
        <title>Comparative genomics and transcriptomics depict ericoid mycorrhizal fungi as versatile saprotrophs and plant mutualists.</title>
        <authorList>
            <person name="Martino E."/>
            <person name="Morin E."/>
            <person name="Grelet G.A."/>
            <person name="Kuo A."/>
            <person name="Kohler A."/>
            <person name="Daghino S."/>
            <person name="Barry K.W."/>
            <person name="Cichocki N."/>
            <person name="Clum A."/>
            <person name="Dockter R.B."/>
            <person name="Hainaut M."/>
            <person name="Kuo R.C."/>
            <person name="LaButti K."/>
            <person name="Lindahl B.D."/>
            <person name="Lindquist E.A."/>
            <person name="Lipzen A."/>
            <person name="Khouja H.R."/>
            <person name="Magnuson J."/>
            <person name="Murat C."/>
            <person name="Ohm R.A."/>
            <person name="Singer S.W."/>
            <person name="Spatafora J.W."/>
            <person name="Wang M."/>
            <person name="Veneault-Fourrey C."/>
            <person name="Henrissat B."/>
            <person name="Grigoriev I.V."/>
            <person name="Martin F.M."/>
            <person name="Perotto S."/>
        </authorList>
    </citation>
    <scope>NUCLEOTIDE SEQUENCE [LARGE SCALE GENOMIC DNA]</scope>
    <source>
        <strain evidence="2 3">ATCC 22711</strain>
    </source>
</reference>
<accession>A0A2T3BE69</accession>
<sequence>MTNTQRQRGQRIEQPAVDPPPRSGTPSNNRLEDKYSRDKERQEDPLRNSGAGGRGKGWEESHEAGETMLGQKEQESIQQRIQ</sequence>
<dbReference type="InParanoid" id="A0A2T3BE69"/>
<dbReference type="AlphaFoldDB" id="A0A2T3BE69"/>
<dbReference type="GeneID" id="36574228"/>
<protein>
    <submittedName>
        <fullName evidence="2">Uncharacterized protein</fullName>
    </submittedName>
</protein>
<evidence type="ECO:0000313" key="3">
    <source>
        <dbReference type="Proteomes" id="UP000241818"/>
    </source>
</evidence>